<protein>
    <submittedName>
        <fullName evidence="1">Uncharacterized protein</fullName>
    </submittedName>
</protein>
<evidence type="ECO:0000313" key="1">
    <source>
        <dbReference type="EMBL" id="KAK1258754.1"/>
    </source>
</evidence>
<proteinExistence type="predicted"/>
<organism evidence="1 2">
    <name type="scientific">Acorus gramineus</name>
    <name type="common">Dwarf sweet flag</name>
    <dbReference type="NCBI Taxonomy" id="55184"/>
    <lineage>
        <taxon>Eukaryota</taxon>
        <taxon>Viridiplantae</taxon>
        <taxon>Streptophyta</taxon>
        <taxon>Embryophyta</taxon>
        <taxon>Tracheophyta</taxon>
        <taxon>Spermatophyta</taxon>
        <taxon>Magnoliopsida</taxon>
        <taxon>Liliopsida</taxon>
        <taxon>Acoraceae</taxon>
        <taxon>Acorus</taxon>
    </lineage>
</organism>
<keyword evidence="2" id="KW-1185">Reference proteome</keyword>
<dbReference type="EMBL" id="JAUJYN010000013">
    <property type="protein sequence ID" value="KAK1258754.1"/>
    <property type="molecule type" value="Genomic_DNA"/>
</dbReference>
<reference evidence="1" key="1">
    <citation type="journal article" date="2023" name="Nat. Commun.">
        <title>Diploid and tetraploid genomes of Acorus and the evolution of monocots.</title>
        <authorList>
            <person name="Ma L."/>
            <person name="Liu K.W."/>
            <person name="Li Z."/>
            <person name="Hsiao Y.Y."/>
            <person name="Qi Y."/>
            <person name="Fu T."/>
            <person name="Tang G.D."/>
            <person name="Zhang D."/>
            <person name="Sun W.H."/>
            <person name="Liu D.K."/>
            <person name="Li Y."/>
            <person name="Chen G.Z."/>
            <person name="Liu X.D."/>
            <person name="Liao X.Y."/>
            <person name="Jiang Y.T."/>
            <person name="Yu X."/>
            <person name="Hao Y."/>
            <person name="Huang J."/>
            <person name="Zhao X.W."/>
            <person name="Ke S."/>
            <person name="Chen Y.Y."/>
            <person name="Wu W.L."/>
            <person name="Hsu J.L."/>
            <person name="Lin Y.F."/>
            <person name="Huang M.D."/>
            <person name="Li C.Y."/>
            <person name="Huang L."/>
            <person name="Wang Z.W."/>
            <person name="Zhao X."/>
            <person name="Zhong W.Y."/>
            <person name="Peng D.H."/>
            <person name="Ahmad S."/>
            <person name="Lan S."/>
            <person name="Zhang J.S."/>
            <person name="Tsai W.C."/>
            <person name="Van de Peer Y."/>
            <person name="Liu Z.J."/>
        </authorList>
    </citation>
    <scope>NUCLEOTIDE SEQUENCE</scope>
    <source>
        <strain evidence="1">SCP</strain>
    </source>
</reference>
<sequence length="164" mass="19006">MRGVSYKLSEWLETNHQYNSSILKQFSFEENMGGNSMDNRVTRRCDQPHSHPYSRRKTLRTFGETIPLVKETRNYWSTQHYWITNLTLTPGGRLLGLLGRDHTVGRRDSELLVYTILLDHLHRDNCPTMSLNIDTQPDSTTMGTDEQRMGHAAMCLHLILTLTL</sequence>
<gene>
    <name evidence="1" type="ORF">QJS04_geneDACA024845</name>
</gene>
<dbReference type="Proteomes" id="UP001179952">
    <property type="component" value="Unassembled WGS sequence"/>
</dbReference>
<reference evidence="1" key="2">
    <citation type="submission" date="2023-06" db="EMBL/GenBank/DDBJ databases">
        <authorList>
            <person name="Ma L."/>
            <person name="Liu K.-W."/>
            <person name="Li Z."/>
            <person name="Hsiao Y.-Y."/>
            <person name="Qi Y."/>
            <person name="Fu T."/>
            <person name="Tang G."/>
            <person name="Zhang D."/>
            <person name="Sun W.-H."/>
            <person name="Liu D.-K."/>
            <person name="Li Y."/>
            <person name="Chen G.-Z."/>
            <person name="Liu X.-D."/>
            <person name="Liao X.-Y."/>
            <person name="Jiang Y.-T."/>
            <person name="Yu X."/>
            <person name="Hao Y."/>
            <person name="Huang J."/>
            <person name="Zhao X.-W."/>
            <person name="Ke S."/>
            <person name="Chen Y.-Y."/>
            <person name="Wu W.-L."/>
            <person name="Hsu J.-L."/>
            <person name="Lin Y.-F."/>
            <person name="Huang M.-D."/>
            <person name="Li C.-Y."/>
            <person name="Huang L."/>
            <person name="Wang Z.-W."/>
            <person name="Zhao X."/>
            <person name="Zhong W.-Y."/>
            <person name="Peng D.-H."/>
            <person name="Ahmad S."/>
            <person name="Lan S."/>
            <person name="Zhang J.-S."/>
            <person name="Tsai W.-C."/>
            <person name="Van De Peer Y."/>
            <person name="Liu Z.-J."/>
        </authorList>
    </citation>
    <scope>NUCLEOTIDE SEQUENCE</scope>
    <source>
        <strain evidence="1">SCP</strain>
        <tissue evidence="1">Leaves</tissue>
    </source>
</reference>
<dbReference type="AlphaFoldDB" id="A0AAV9A3L3"/>
<comment type="caution">
    <text evidence="1">The sequence shown here is derived from an EMBL/GenBank/DDBJ whole genome shotgun (WGS) entry which is preliminary data.</text>
</comment>
<name>A0AAV9A3L3_ACOGR</name>
<evidence type="ECO:0000313" key="2">
    <source>
        <dbReference type="Proteomes" id="UP001179952"/>
    </source>
</evidence>
<accession>A0AAV9A3L3</accession>